<organism evidence="2 3">
    <name type="scientific">Planobispora siamensis</name>
    <dbReference type="NCBI Taxonomy" id="936338"/>
    <lineage>
        <taxon>Bacteria</taxon>
        <taxon>Bacillati</taxon>
        <taxon>Actinomycetota</taxon>
        <taxon>Actinomycetes</taxon>
        <taxon>Streptosporangiales</taxon>
        <taxon>Streptosporangiaceae</taxon>
        <taxon>Planobispora</taxon>
    </lineage>
</organism>
<sequence>MMRLTWKDAVATVVAGVIVAVYVAFLQGVDMAIISSVRGVATTILVLGFVGGCALSSADELYAGRRTPMTQLFTAVASLLGVTALVAGIIALAAESEVALAVLFAATIALWFVSTLRHALRAPAAAPAGRDVHEVIEPERTARE</sequence>
<evidence type="ECO:0000313" key="2">
    <source>
        <dbReference type="EMBL" id="GIH96298.1"/>
    </source>
</evidence>
<keyword evidence="3" id="KW-1185">Reference proteome</keyword>
<keyword evidence="1" id="KW-0812">Transmembrane</keyword>
<gene>
    <name evidence="2" type="ORF">Psi01_69280</name>
</gene>
<reference evidence="2 3" key="1">
    <citation type="submission" date="2021-01" db="EMBL/GenBank/DDBJ databases">
        <title>Whole genome shotgun sequence of Planobispora siamensis NBRC 107568.</title>
        <authorList>
            <person name="Komaki H."/>
            <person name="Tamura T."/>
        </authorList>
    </citation>
    <scope>NUCLEOTIDE SEQUENCE [LARGE SCALE GENOMIC DNA]</scope>
    <source>
        <strain evidence="2 3">NBRC 107568</strain>
    </source>
</reference>
<dbReference type="EMBL" id="BOOJ01000064">
    <property type="protein sequence ID" value="GIH96298.1"/>
    <property type="molecule type" value="Genomic_DNA"/>
</dbReference>
<dbReference type="Proteomes" id="UP000619788">
    <property type="component" value="Unassembled WGS sequence"/>
</dbReference>
<feature type="transmembrane region" description="Helical" evidence="1">
    <location>
        <begin position="40"/>
        <end position="58"/>
    </location>
</feature>
<name>A0A8J3SVF5_9ACTN</name>
<accession>A0A8J3SVF5</accession>
<feature type="transmembrane region" description="Helical" evidence="1">
    <location>
        <begin position="70"/>
        <end position="92"/>
    </location>
</feature>
<evidence type="ECO:0000313" key="3">
    <source>
        <dbReference type="Proteomes" id="UP000619788"/>
    </source>
</evidence>
<dbReference type="RefSeq" id="WP_204068349.1">
    <property type="nucleotide sequence ID" value="NZ_BOOJ01000064.1"/>
</dbReference>
<keyword evidence="1" id="KW-0472">Membrane</keyword>
<feature type="transmembrane region" description="Helical" evidence="1">
    <location>
        <begin position="98"/>
        <end position="116"/>
    </location>
</feature>
<comment type="caution">
    <text evidence="2">The sequence shown here is derived from an EMBL/GenBank/DDBJ whole genome shotgun (WGS) entry which is preliminary data.</text>
</comment>
<proteinExistence type="predicted"/>
<protein>
    <submittedName>
        <fullName evidence="2">Uncharacterized protein</fullName>
    </submittedName>
</protein>
<evidence type="ECO:0000256" key="1">
    <source>
        <dbReference type="SAM" id="Phobius"/>
    </source>
</evidence>
<dbReference type="AlphaFoldDB" id="A0A8J3SVF5"/>
<feature type="transmembrane region" description="Helical" evidence="1">
    <location>
        <begin position="12"/>
        <end position="34"/>
    </location>
</feature>
<keyword evidence="1" id="KW-1133">Transmembrane helix</keyword>